<dbReference type="InterPro" id="IPR020846">
    <property type="entry name" value="MFS_dom"/>
</dbReference>
<dbReference type="STRING" id="560819.SAMN05428998_10154"/>
<keyword evidence="2 4" id="KW-1133">Transmembrane helix</keyword>
<dbReference type="PROSITE" id="PS50850">
    <property type="entry name" value="MFS"/>
    <property type="match status" value="1"/>
</dbReference>
<dbReference type="AlphaFoldDB" id="A0A1Y6B917"/>
<feature type="transmembrane region" description="Helical" evidence="4">
    <location>
        <begin position="86"/>
        <end position="104"/>
    </location>
</feature>
<keyword evidence="1 4" id="KW-0812">Transmembrane</keyword>
<feature type="transmembrane region" description="Helical" evidence="4">
    <location>
        <begin position="143"/>
        <end position="162"/>
    </location>
</feature>
<accession>A0A1Y6B917</accession>
<dbReference type="RefSeq" id="WP_085120427.1">
    <property type="nucleotide sequence ID" value="NZ_FWZX01000001.1"/>
</dbReference>
<protein>
    <submittedName>
        <fullName evidence="6">Predicted arabinose efflux permease, MFS family</fullName>
    </submittedName>
</protein>
<evidence type="ECO:0000256" key="1">
    <source>
        <dbReference type="ARBA" id="ARBA00022692"/>
    </source>
</evidence>
<feature type="transmembrane region" description="Helical" evidence="4">
    <location>
        <begin position="365"/>
        <end position="385"/>
    </location>
</feature>
<dbReference type="CDD" id="cd17477">
    <property type="entry name" value="MFS_YcaD_like"/>
    <property type="match status" value="1"/>
</dbReference>
<keyword evidence="3 4" id="KW-0472">Membrane</keyword>
<evidence type="ECO:0000259" key="5">
    <source>
        <dbReference type="PROSITE" id="PS50850"/>
    </source>
</evidence>
<proteinExistence type="predicted"/>
<evidence type="ECO:0000256" key="3">
    <source>
        <dbReference type="ARBA" id="ARBA00023136"/>
    </source>
</evidence>
<dbReference type="EMBL" id="FWZX01000001">
    <property type="protein sequence ID" value="SME88122.1"/>
    <property type="molecule type" value="Genomic_DNA"/>
</dbReference>
<gene>
    <name evidence="6" type="ORF">SAMN05428998_10154</name>
</gene>
<feature type="transmembrane region" description="Helical" evidence="4">
    <location>
        <begin position="299"/>
        <end position="319"/>
    </location>
</feature>
<feature type="transmembrane region" description="Helical" evidence="4">
    <location>
        <begin position="208"/>
        <end position="229"/>
    </location>
</feature>
<dbReference type="GO" id="GO:0022857">
    <property type="term" value="F:transmembrane transporter activity"/>
    <property type="evidence" value="ECO:0007669"/>
    <property type="project" value="InterPro"/>
</dbReference>
<feature type="transmembrane region" description="Helical" evidence="4">
    <location>
        <begin position="168"/>
        <end position="187"/>
    </location>
</feature>
<dbReference type="InterPro" id="IPR047200">
    <property type="entry name" value="MFS_YcaD-like"/>
</dbReference>
<feature type="transmembrane region" description="Helical" evidence="4">
    <location>
        <begin position="249"/>
        <end position="269"/>
    </location>
</feature>
<keyword evidence="7" id="KW-1185">Reference proteome</keyword>
<sequence length="420" mass="44318">MTGDAAVAGSAGVGARIGQLLPILVSAGILLAGNGVLLTLVAVRGRAEGFSEVQLGIIGAAYYVGTFAACLLTAKLIQRSGHIRIFAVMAAVAAVAVLTMLLLIDPWVWTAARGLMGLAFAGIATVIESWLNALADRGNRGRILSIYRIVDLSSVTGAQFLMPVVGAGGFAIFVIVAILYCTALIPVAASRLQSPAPPESALLRPRAIWLLSPVACAGCITIGLTNGAFRTLGPVYAQGMGFDVNRIALFMSLGIAAGALFQFPLGWLSDRFERRTILILSTAGAAAASLLLSHAEGRLIFAGVFLFGGFAFPLYSLSVAHASDHARPGQYVELSLGLTFFFSLGATVGPFAASLVINHFGPPAFWLYTSTMHGSFVVFVLYRMTRRPPVPAARRSRFVALIRSSPLLLRLTRSRAEDRP</sequence>
<dbReference type="PANTHER" id="PTHR23521">
    <property type="entry name" value="TRANSPORTER MFS SUPERFAMILY"/>
    <property type="match status" value="1"/>
</dbReference>
<feature type="transmembrane region" description="Helical" evidence="4">
    <location>
        <begin position="110"/>
        <end position="131"/>
    </location>
</feature>
<evidence type="ECO:0000256" key="2">
    <source>
        <dbReference type="ARBA" id="ARBA00022989"/>
    </source>
</evidence>
<dbReference type="InterPro" id="IPR036259">
    <property type="entry name" value="MFS_trans_sf"/>
</dbReference>
<organism evidence="6 7">
    <name type="scientific">Tistlia consotensis USBA 355</name>
    <dbReference type="NCBI Taxonomy" id="560819"/>
    <lineage>
        <taxon>Bacteria</taxon>
        <taxon>Pseudomonadati</taxon>
        <taxon>Pseudomonadota</taxon>
        <taxon>Alphaproteobacteria</taxon>
        <taxon>Rhodospirillales</taxon>
        <taxon>Rhodovibrionaceae</taxon>
        <taxon>Tistlia</taxon>
    </lineage>
</organism>
<evidence type="ECO:0000313" key="6">
    <source>
        <dbReference type="EMBL" id="SME88122.1"/>
    </source>
</evidence>
<evidence type="ECO:0000256" key="4">
    <source>
        <dbReference type="SAM" id="Phobius"/>
    </source>
</evidence>
<reference evidence="6 7" key="1">
    <citation type="submission" date="2017-04" db="EMBL/GenBank/DDBJ databases">
        <authorList>
            <person name="Afonso C.L."/>
            <person name="Miller P.J."/>
            <person name="Scott M.A."/>
            <person name="Spackman E."/>
            <person name="Goraichik I."/>
            <person name="Dimitrov K.M."/>
            <person name="Suarez D.L."/>
            <person name="Swayne D.E."/>
        </authorList>
    </citation>
    <scope>NUCLEOTIDE SEQUENCE [LARGE SCALE GENOMIC DNA]</scope>
    <source>
        <strain evidence="6 7">USBA 355</strain>
    </source>
</reference>
<dbReference type="Proteomes" id="UP000192917">
    <property type="component" value="Unassembled WGS sequence"/>
</dbReference>
<feature type="transmembrane region" description="Helical" evidence="4">
    <location>
        <begin position="276"/>
        <end position="293"/>
    </location>
</feature>
<dbReference type="InterPro" id="IPR011701">
    <property type="entry name" value="MFS"/>
</dbReference>
<feature type="domain" description="Major facilitator superfamily (MFS) profile" evidence="5">
    <location>
        <begin position="211"/>
        <end position="420"/>
    </location>
</feature>
<feature type="transmembrane region" description="Helical" evidence="4">
    <location>
        <begin position="55"/>
        <end position="74"/>
    </location>
</feature>
<evidence type="ECO:0000313" key="7">
    <source>
        <dbReference type="Proteomes" id="UP000192917"/>
    </source>
</evidence>
<dbReference type="GO" id="GO:0005886">
    <property type="term" value="C:plasma membrane"/>
    <property type="evidence" value="ECO:0007669"/>
    <property type="project" value="TreeGrafter"/>
</dbReference>
<dbReference type="PANTHER" id="PTHR23521:SF3">
    <property type="entry name" value="MFS TRANSPORTER"/>
    <property type="match status" value="1"/>
</dbReference>
<feature type="transmembrane region" description="Helical" evidence="4">
    <location>
        <begin position="331"/>
        <end position="353"/>
    </location>
</feature>
<dbReference type="Pfam" id="PF07690">
    <property type="entry name" value="MFS_1"/>
    <property type="match status" value="1"/>
</dbReference>
<dbReference type="SUPFAM" id="SSF103473">
    <property type="entry name" value="MFS general substrate transporter"/>
    <property type="match status" value="1"/>
</dbReference>
<dbReference type="Gene3D" id="1.20.1250.20">
    <property type="entry name" value="MFS general substrate transporter like domains"/>
    <property type="match status" value="2"/>
</dbReference>
<feature type="transmembrane region" description="Helical" evidence="4">
    <location>
        <begin position="20"/>
        <end position="43"/>
    </location>
</feature>
<name>A0A1Y6B917_9PROT</name>